<evidence type="ECO:0000259" key="5">
    <source>
        <dbReference type="Pfam" id="PF25869"/>
    </source>
</evidence>
<dbReference type="NCBIfam" id="TIGR01730">
    <property type="entry name" value="RND_mfp"/>
    <property type="match status" value="1"/>
</dbReference>
<evidence type="ECO:0000259" key="6">
    <source>
        <dbReference type="Pfam" id="PF25919"/>
    </source>
</evidence>
<dbReference type="PANTHER" id="PTHR30097:SF15">
    <property type="entry name" value="CATION EFFLUX SYSTEM PROTEIN CUSB"/>
    <property type="match status" value="1"/>
</dbReference>
<dbReference type="Gene3D" id="2.40.50.320">
    <property type="entry name" value="Copper binding periplasmic protein CusF"/>
    <property type="match status" value="1"/>
</dbReference>
<dbReference type="Pfam" id="PF19335">
    <property type="entry name" value="HMBD"/>
    <property type="match status" value="1"/>
</dbReference>
<proteinExistence type="inferred from homology"/>
<keyword evidence="2" id="KW-0813">Transport</keyword>
<dbReference type="GO" id="GO:0060003">
    <property type="term" value="P:copper ion export"/>
    <property type="evidence" value="ECO:0007669"/>
    <property type="project" value="TreeGrafter"/>
</dbReference>
<comment type="similarity">
    <text evidence="1">Belongs to the membrane fusion protein (MFP) (TC 8.A.1) family.</text>
</comment>
<evidence type="ECO:0000259" key="4">
    <source>
        <dbReference type="Pfam" id="PF19335"/>
    </source>
</evidence>
<feature type="compositionally biased region" description="Basic and acidic residues" evidence="3">
    <location>
        <begin position="518"/>
        <end position="532"/>
    </location>
</feature>
<organism evidence="8 9">
    <name type="scientific">Brumicola blandensis</name>
    <dbReference type="NCBI Taxonomy" id="3075611"/>
    <lineage>
        <taxon>Bacteria</taxon>
        <taxon>Pseudomonadati</taxon>
        <taxon>Pseudomonadota</taxon>
        <taxon>Gammaproteobacteria</taxon>
        <taxon>Alteromonadales</taxon>
        <taxon>Alteromonadaceae</taxon>
        <taxon>Brumicola</taxon>
    </lineage>
</organism>
<protein>
    <submittedName>
        <fullName evidence="8">Efflux RND transporter periplasmic adaptor subunit</fullName>
    </submittedName>
</protein>
<dbReference type="SUPFAM" id="SSF111369">
    <property type="entry name" value="HlyD-like secretion proteins"/>
    <property type="match status" value="1"/>
</dbReference>
<evidence type="ECO:0000313" key="8">
    <source>
        <dbReference type="EMBL" id="MDT0581472.1"/>
    </source>
</evidence>
<dbReference type="InterPro" id="IPR058791">
    <property type="entry name" value="3HB_CusB"/>
</dbReference>
<dbReference type="Pfam" id="PF11604">
    <property type="entry name" value="CusF_Ec"/>
    <property type="match status" value="1"/>
</dbReference>
<name>A0AAW8QWU5_9ALTE</name>
<feature type="domain" description="CusB-like beta-barrel" evidence="7">
    <location>
        <begin position="245"/>
        <end position="321"/>
    </location>
</feature>
<comment type="caution">
    <text evidence="8">The sequence shown here is derived from an EMBL/GenBank/DDBJ whole genome shotgun (WGS) entry which is preliminary data.</text>
</comment>
<dbReference type="InterPro" id="IPR045800">
    <property type="entry name" value="HMBD"/>
</dbReference>
<evidence type="ECO:0000256" key="1">
    <source>
        <dbReference type="ARBA" id="ARBA00009477"/>
    </source>
</evidence>
<dbReference type="InterPro" id="IPR006143">
    <property type="entry name" value="RND_pump_MFP"/>
</dbReference>
<feature type="domain" description="Heavy metal binding" evidence="4">
    <location>
        <begin position="46"/>
        <end position="72"/>
    </location>
</feature>
<dbReference type="GO" id="GO:0030288">
    <property type="term" value="C:outer membrane-bounded periplasmic space"/>
    <property type="evidence" value="ECO:0007669"/>
    <property type="project" value="TreeGrafter"/>
</dbReference>
<feature type="domain" description="CusB-like three alpha-helical bundle" evidence="5">
    <location>
        <begin position="160"/>
        <end position="208"/>
    </location>
</feature>
<dbReference type="GO" id="GO:0016020">
    <property type="term" value="C:membrane"/>
    <property type="evidence" value="ECO:0007669"/>
    <property type="project" value="InterPro"/>
</dbReference>
<dbReference type="Gene3D" id="2.40.30.170">
    <property type="match status" value="1"/>
</dbReference>
<keyword evidence="9" id="KW-1185">Reference proteome</keyword>
<feature type="domain" description="CusB-like barrel-sandwich hybrid" evidence="6">
    <location>
        <begin position="125"/>
        <end position="240"/>
    </location>
</feature>
<dbReference type="InterPro" id="IPR021647">
    <property type="entry name" value="CusF_Ec"/>
</dbReference>
<dbReference type="EMBL" id="JAVRIE010000001">
    <property type="protein sequence ID" value="MDT0581472.1"/>
    <property type="molecule type" value="Genomic_DNA"/>
</dbReference>
<dbReference type="Pfam" id="PF25869">
    <property type="entry name" value="3HB_CusB"/>
    <property type="match status" value="1"/>
</dbReference>
<dbReference type="InterPro" id="IPR042230">
    <property type="entry name" value="CusF_sf"/>
</dbReference>
<dbReference type="Gene3D" id="6.10.140.730">
    <property type="match status" value="1"/>
</dbReference>
<dbReference type="Pfam" id="PF25954">
    <property type="entry name" value="Beta-barrel_RND_2"/>
    <property type="match status" value="1"/>
</dbReference>
<evidence type="ECO:0000256" key="2">
    <source>
        <dbReference type="ARBA" id="ARBA00022448"/>
    </source>
</evidence>
<dbReference type="GO" id="GO:0046914">
    <property type="term" value="F:transition metal ion binding"/>
    <property type="evidence" value="ECO:0007669"/>
    <property type="project" value="TreeGrafter"/>
</dbReference>
<dbReference type="AlphaFoldDB" id="A0AAW8QWU5"/>
<dbReference type="Pfam" id="PF25919">
    <property type="entry name" value="BSH_CusB"/>
    <property type="match status" value="1"/>
</dbReference>
<dbReference type="GO" id="GO:0015679">
    <property type="term" value="P:plasma membrane copper ion transport"/>
    <property type="evidence" value="ECO:0007669"/>
    <property type="project" value="TreeGrafter"/>
</dbReference>
<dbReference type="Gene3D" id="2.40.420.20">
    <property type="match status" value="1"/>
</dbReference>
<dbReference type="FunFam" id="2.40.30.170:FF:000010">
    <property type="entry name" value="Efflux RND transporter periplasmic adaptor subunit"/>
    <property type="match status" value="1"/>
</dbReference>
<dbReference type="RefSeq" id="WP_311360273.1">
    <property type="nucleotide sequence ID" value="NZ_JAVRIE010000001.1"/>
</dbReference>
<dbReference type="PANTHER" id="PTHR30097">
    <property type="entry name" value="CATION EFFLUX SYSTEM PROTEIN CUSB"/>
    <property type="match status" value="1"/>
</dbReference>
<sequence>MKNTSTLAIGLIAGAVLTALTYTFILPHSGDSAANADNADSNAPLYWVAPMDPNYRRDAPGKSPMGMDLVPVYDDGGMDESPGTVTIHPNVENNLGVRTASVQRKSLHVPIRTVGYVQYNEDTLVHIHPRVEGWIDELYVKAAGEYVKKGEPLYALYSPELVNAQEEFLLARNRNNVNLLQAATSRLEALQMPAQAVNQLKQTGKVQQTITFTAPQTGFVDNLNIRQGFYVKPGVTILSIGALDEVWVDAEVFERQSNQIEKGLAVTMTLEYLPEKVWQGEVDYVYPTLDKDTRTLKARLRFDNPEYFLKPNMFAQVTIHSDLDDENLLVPTEAVIRTGKQDRVVIALGEGRFKSIEVKVGNIVNEYTEILSGLRDDDVVVTSAQFLLDSESSISSDFKRMEEAESMPSMVWTTATVNSVMAEHNMVNLDHAAIDEWGWPEMTMDFFVDQDLDISKLMPGMSLHLQITKADLGDYLITEIHIVDEDGNMMHMEGMDDMDDMENMEGMDHSGHSMGTDNADKEMDHSGHGGQY</sequence>
<evidence type="ECO:0000259" key="7">
    <source>
        <dbReference type="Pfam" id="PF25954"/>
    </source>
</evidence>
<evidence type="ECO:0000313" key="9">
    <source>
        <dbReference type="Proteomes" id="UP001249020"/>
    </source>
</evidence>
<dbReference type="Gene3D" id="2.40.50.100">
    <property type="match status" value="1"/>
</dbReference>
<evidence type="ECO:0000256" key="3">
    <source>
        <dbReference type="SAM" id="MobiDB-lite"/>
    </source>
</evidence>
<reference evidence="8 9" key="1">
    <citation type="submission" date="2023-09" db="EMBL/GenBank/DDBJ databases">
        <authorList>
            <person name="Rey-Velasco X."/>
        </authorList>
    </citation>
    <scope>NUCLEOTIDE SEQUENCE [LARGE SCALE GENOMIC DNA]</scope>
    <source>
        <strain evidence="8 9">W409</strain>
    </source>
</reference>
<accession>A0AAW8QWU5</accession>
<dbReference type="InterPro" id="IPR058792">
    <property type="entry name" value="Beta-barrel_RND_2"/>
</dbReference>
<dbReference type="InterPro" id="IPR051909">
    <property type="entry name" value="MFP_Cation_Efflux"/>
</dbReference>
<gene>
    <name evidence="8" type="ORF">RM544_02905</name>
</gene>
<dbReference type="InterPro" id="IPR058790">
    <property type="entry name" value="BSH_CusB"/>
</dbReference>
<dbReference type="GO" id="GO:0022857">
    <property type="term" value="F:transmembrane transporter activity"/>
    <property type="evidence" value="ECO:0007669"/>
    <property type="project" value="InterPro"/>
</dbReference>
<dbReference type="Proteomes" id="UP001249020">
    <property type="component" value="Unassembled WGS sequence"/>
</dbReference>
<feature type="region of interest" description="Disordered" evidence="3">
    <location>
        <begin position="507"/>
        <end position="532"/>
    </location>
</feature>